<dbReference type="AlphaFoldDB" id="A0A8H7DEN3"/>
<feature type="compositionally biased region" description="Polar residues" evidence="1">
    <location>
        <begin position="46"/>
        <end position="57"/>
    </location>
</feature>
<organism evidence="2 3">
    <name type="scientific">Mycena venus</name>
    <dbReference type="NCBI Taxonomy" id="2733690"/>
    <lineage>
        <taxon>Eukaryota</taxon>
        <taxon>Fungi</taxon>
        <taxon>Dikarya</taxon>
        <taxon>Basidiomycota</taxon>
        <taxon>Agaricomycotina</taxon>
        <taxon>Agaricomycetes</taxon>
        <taxon>Agaricomycetidae</taxon>
        <taxon>Agaricales</taxon>
        <taxon>Marasmiineae</taxon>
        <taxon>Mycenaceae</taxon>
        <taxon>Mycena</taxon>
    </lineage>
</organism>
<feature type="compositionally biased region" description="Polar residues" evidence="1">
    <location>
        <begin position="20"/>
        <end position="36"/>
    </location>
</feature>
<dbReference type="OrthoDB" id="3041527at2759"/>
<comment type="caution">
    <text evidence="2">The sequence shown here is derived from an EMBL/GenBank/DDBJ whole genome shotgun (WGS) entry which is preliminary data.</text>
</comment>
<reference evidence="2" key="1">
    <citation type="submission" date="2020-05" db="EMBL/GenBank/DDBJ databases">
        <title>Mycena genomes resolve the evolution of fungal bioluminescence.</title>
        <authorList>
            <person name="Tsai I.J."/>
        </authorList>
    </citation>
    <scope>NUCLEOTIDE SEQUENCE</scope>
    <source>
        <strain evidence="2">CCC161011</strain>
    </source>
</reference>
<evidence type="ECO:0000313" key="3">
    <source>
        <dbReference type="Proteomes" id="UP000620124"/>
    </source>
</evidence>
<gene>
    <name evidence="2" type="ORF">MVEN_00128500</name>
</gene>
<dbReference type="EMBL" id="JACAZI010000001">
    <property type="protein sequence ID" value="KAF7372654.1"/>
    <property type="molecule type" value="Genomic_DNA"/>
</dbReference>
<sequence>MTSTVLVQHRPVTAFANLARPNTASAQQRPSTTTSVAAAVQEQRRSSIQRTLHPNQFSSSAGSSSGSAAASPRKRKSGPPRSFSTPVAPLASLADFDAVPVATSVKLTPLFCSSRLLTTMIPLIRPLVFFWKTNAEIENVQTALQRAHLVFTVDVDLTGPIFDKVDIAFQNHCQANKIDYISTTYPSAVPTPNTTSWGLLGPKGRSAAGGRTWVDDPKSLTRFTFNLQALRSSPFSHTPNNLGEGPFIFRRDSAIFTDLSTVYLIHRTVVRNMFSPTAALHVVFYILSSLPSVVTRSLNVDHLAHRLPMLFNCPHLALLLRTSLPNQITDDANILQHVHSDNGTETVGLNTHFVPPTSSTIVTRKCFFGFFAGRPTGLKFKELLQEQFPSPRPSVDGDIRDEMALLGLHVSIGPGVGKGPRNELVAQAIKIIMADGHYWTERETYMTLRLHPSRTPIPTRSCVLKATGFLFLLHFLFVGVPIPASPFLFSTLFDGRQTASKFDLDFLARFISPESVSLIKRIGHIPLDQPLYTSQAEDCIEFQYLLNIPEVDPTMISSRRSQHEHDGIISSVISFVTLGSVDIEHHPDFFMVVHGFNACVDAFAGQDRPHHILEWFATPCRELIMAAWDRQVKAPADILSHLEFTQTNPAVDPWEENGVIVELITCFFIHYLSEPGHPTDPNRVFEALIDDDFDSNDPLLPVKLFLSVLTGSTLLPIQLTWNIRCLITHDWSEEYPTIDADGHEDFGPDVSVSFRSCFRSFTITNNARLRLLLLCEVPEDGRDTELGRYIHGQLLASRHTYTTA</sequence>
<accession>A0A8H7DEN3</accession>
<evidence type="ECO:0000256" key="1">
    <source>
        <dbReference type="SAM" id="MobiDB-lite"/>
    </source>
</evidence>
<protein>
    <submittedName>
        <fullName evidence="2">Uncharacterized protein</fullName>
    </submittedName>
</protein>
<proteinExistence type="predicted"/>
<dbReference type="Proteomes" id="UP000620124">
    <property type="component" value="Unassembled WGS sequence"/>
</dbReference>
<feature type="region of interest" description="Disordered" evidence="1">
    <location>
        <begin position="20"/>
        <end position="83"/>
    </location>
</feature>
<keyword evidence="3" id="KW-1185">Reference proteome</keyword>
<evidence type="ECO:0000313" key="2">
    <source>
        <dbReference type="EMBL" id="KAF7372654.1"/>
    </source>
</evidence>
<feature type="compositionally biased region" description="Low complexity" evidence="1">
    <location>
        <begin position="58"/>
        <end position="71"/>
    </location>
</feature>
<name>A0A8H7DEN3_9AGAR</name>